<gene>
    <name evidence="1" type="ORF">NSO95_00630</name>
</gene>
<proteinExistence type="predicted"/>
<evidence type="ECO:0000313" key="1">
    <source>
        <dbReference type="EMBL" id="MCR2832435.1"/>
    </source>
</evidence>
<dbReference type="InterPro" id="IPR036249">
    <property type="entry name" value="Thioredoxin-like_sf"/>
</dbReference>
<sequence>MKTPALIAAIAITAAGVWGLNHSFSSGSSPRATSLKLASSSASPVLVELFTSQGCSSCPPADALAEKLAQDPSLVVVTRPVTYWDRLGWKDTLAREANTQLQRSYSSRGIPGAGVYTPQIVIDGRAGTVGSRAREVRSLVRDSAAKPHAVLKVAKRKEGGFEISTGGSNGGELSLVALTSHVSVAIGRGENGGRNVGYSNVVRAETKLVPGKNGSFHVEQGQLETKGADRYAVILRDRAEGTVRAARYL</sequence>
<keyword evidence="2" id="KW-1185">Reference proteome</keyword>
<accession>A0ABT1XL98</accession>
<name>A0ABT1XL98_9SPHN</name>
<dbReference type="SUPFAM" id="SSF52833">
    <property type="entry name" value="Thioredoxin-like"/>
    <property type="match status" value="1"/>
</dbReference>
<dbReference type="RefSeq" id="WP_257594201.1">
    <property type="nucleotide sequence ID" value="NZ_JANKHH010000001.1"/>
</dbReference>
<protein>
    <submittedName>
        <fullName evidence="1">DUF1223 domain-containing protein</fullName>
    </submittedName>
</protein>
<reference evidence="1 2" key="1">
    <citation type="submission" date="2022-08" db="EMBL/GenBank/DDBJ databases">
        <title>Polyphasic taxonomy analysis of Qipengyuania sp.RS5-5.</title>
        <authorList>
            <person name="Xamxidin M."/>
            <person name="Wu M."/>
        </authorList>
    </citation>
    <scope>NUCLEOTIDE SEQUENCE [LARGE SCALE GENOMIC DNA]</scope>
    <source>
        <strain evidence="1 2">RS5-5</strain>
    </source>
</reference>
<dbReference type="Pfam" id="PF06764">
    <property type="entry name" value="DUF1223"/>
    <property type="match status" value="1"/>
</dbReference>
<dbReference type="InterPro" id="IPR010634">
    <property type="entry name" value="DUF1223"/>
</dbReference>
<dbReference type="EMBL" id="JANKHH010000001">
    <property type="protein sequence ID" value="MCR2832435.1"/>
    <property type="molecule type" value="Genomic_DNA"/>
</dbReference>
<dbReference type="Proteomes" id="UP001206067">
    <property type="component" value="Unassembled WGS sequence"/>
</dbReference>
<organism evidence="1 2">
    <name type="scientific">Parerythrobacter lacustris</name>
    <dbReference type="NCBI Taxonomy" id="2969984"/>
    <lineage>
        <taxon>Bacteria</taxon>
        <taxon>Pseudomonadati</taxon>
        <taxon>Pseudomonadota</taxon>
        <taxon>Alphaproteobacteria</taxon>
        <taxon>Sphingomonadales</taxon>
        <taxon>Erythrobacteraceae</taxon>
        <taxon>Parerythrobacter</taxon>
    </lineage>
</organism>
<comment type="caution">
    <text evidence="1">The sequence shown here is derived from an EMBL/GenBank/DDBJ whole genome shotgun (WGS) entry which is preliminary data.</text>
</comment>
<dbReference type="PANTHER" id="PTHR36057">
    <property type="match status" value="1"/>
</dbReference>
<evidence type="ECO:0000313" key="2">
    <source>
        <dbReference type="Proteomes" id="UP001206067"/>
    </source>
</evidence>
<dbReference type="PANTHER" id="PTHR36057:SF1">
    <property type="entry name" value="LIPOPROTEIN LIPID ATTACHMENT SITE-LIKE PROTEIN, PUTATIVE (DUF1223)-RELATED"/>
    <property type="match status" value="1"/>
</dbReference>